<reference evidence="1" key="1">
    <citation type="submission" date="2020-07" db="EMBL/GenBank/DDBJ databases">
        <title>Multicomponent nature underlies the extraordinary mechanical properties of spider dragline silk.</title>
        <authorList>
            <person name="Kono N."/>
            <person name="Nakamura H."/>
            <person name="Mori M."/>
            <person name="Yoshida Y."/>
            <person name="Ohtoshi R."/>
            <person name="Malay A.D."/>
            <person name="Moran D.A.P."/>
            <person name="Tomita M."/>
            <person name="Numata K."/>
            <person name="Arakawa K."/>
        </authorList>
    </citation>
    <scope>NUCLEOTIDE SEQUENCE</scope>
</reference>
<evidence type="ECO:0000313" key="1">
    <source>
        <dbReference type="EMBL" id="GFR06426.1"/>
    </source>
</evidence>
<dbReference type="EMBL" id="BMAO01016132">
    <property type="protein sequence ID" value="GFR06426.1"/>
    <property type="molecule type" value="Genomic_DNA"/>
</dbReference>
<dbReference type="Proteomes" id="UP000887116">
    <property type="component" value="Unassembled WGS sequence"/>
</dbReference>
<name>A0A8X6JH81_TRICU</name>
<sequence length="116" mass="13404">MACEGGKKKKNGRKKINLPVCINRECKEGKFHLRKRRERATERSSPVRKRSGIYWTHLETVLPYLAFKPLISPPDSKTEYACVGSMPMTSLVYAWPECCVVGVLYKECIKRPNYDH</sequence>
<keyword evidence="2" id="KW-1185">Reference proteome</keyword>
<gene>
    <name evidence="1" type="ORF">TNCT_221511</name>
</gene>
<comment type="caution">
    <text evidence="1">The sequence shown here is derived from an EMBL/GenBank/DDBJ whole genome shotgun (WGS) entry which is preliminary data.</text>
</comment>
<organism evidence="1 2">
    <name type="scientific">Trichonephila clavata</name>
    <name type="common">Joro spider</name>
    <name type="synonym">Nephila clavata</name>
    <dbReference type="NCBI Taxonomy" id="2740835"/>
    <lineage>
        <taxon>Eukaryota</taxon>
        <taxon>Metazoa</taxon>
        <taxon>Ecdysozoa</taxon>
        <taxon>Arthropoda</taxon>
        <taxon>Chelicerata</taxon>
        <taxon>Arachnida</taxon>
        <taxon>Araneae</taxon>
        <taxon>Araneomorphae</taxon>
        <taxon>Entelegynae</taxon>
        <taxon>Araneoidea</taxon>
        <taxon>Nephilidae</taxon>
        <taxon>Trichonephila</taxon>
    </lineage>
</organism>
<accession>A0A8X6JH81</accession>
<protein>
    <submittedName>
        <fullName evidence="1">Uncharacterized protein</fullName>
    </submittedName>
</protein>
<dbReference type="AlphaFoldDB" id="A0A8X6JH81"/>
<evidence type="ECO:0000313" key="2">
    <source>
        <dbReference type="Proteomes" id="UP000887116"/>
    </source>
</evidence>
<proteinExistence type="predicted"/>